<feature type="signal peptide" evidence="4">
    <location>
        <begin position="1"/>
        <end position="24"/>
    </location>
</feature>
<dbReference type="PANTHER" id="PTHR33021:SF179">
    <property type="entry name" value="OS09G0541100 PROTEIN"/>
    <property type="match status" value="1"/>
</dbReference>
<dbReference type="GO" id="GO:0046872">
    <property type="term" value="F:metal ion binding"/>
    <property type="evidence" value="ECO:0007669"/>
    <property type="project" value="UniProtKB-KW"/>
</dbReference>
<dbReference type="CDD" id="cd04216">
    <property type="entry name" value="Phytocyanin"/>
    <property type="match status" value="1"/>
</dbReference>
<dbReference type="PaxDb" id="4097-A0A1S4CPE3"/>
<name>A0A1S4CPE3_TOBAC</name>
<keyword evidence="1" id="KW-0479">Metal-binding</keyword>
<dbReference type="RefSeq" id="XP_016502935.1">
    <property type="nucleotide sequence ID" value="XM_016647449.1"/>
</dbReference>
<dbReference type="InterPro" id="IPR003245">
    <property type="entry name" value="Phytocyanin_dom"/>
</dbReference>
<dbReference type="SMR" id="A0A1S4CPE3"/>
<dbReference type="KEGG" id="nta:107821057"/>
<dbReference type="PROSITE" id="PS51485">
    <property type="entry name" value="PHYTOCYANIN"/>
    <property type="match status" value="1"/>
</dbReference>
<feature type="domain" description="Phytocyanin" evidence="5">
    <location>
        <begin position="25"/>
        <end position="124"/>
    </location>
</feature>
<evidence type="ECO:0000313" key="6">
    <source>
        <dbReference type="RefSeq" id="XP_016502935.1"/>
    </source>
</evidence>
<sequence length="200" mass="21867">MALFRETMMVVLVVMMAAAGSTTAVVYNVGDSVGWTFDQNYDQWVSSKKIQVGDTLVFNYDPQLHNVKQVNVDDYIACTDKASIASFNSGHDSINLPTPGDYFYLCSIQGHCDIGLKVHVKIAAPANTPVTPTTPATTTPTNNSSPATALSPPVNSVEYPYFPGFPINYNYTSDSFATTCYSSNWFPISMVLPLFLLLCF</sequence>
<gene>
    <name evidence="6" type="primary">LOC107821057</name>
</gene>
<feature type="region of interest" description="Disordered" evidence="3">
    <location>
        <begin position="129"/>
        <end position="151"/>
    </location>
</feature>
<protein>
    <submittedName>
        <fullName evidence="6">Chemocyanin-like</fullName>
    </submittedName>
</protein>
<organism evidence="6">
    <name type="scientific">Nicotiana tabacum</name>
    <name type="common">Common tobacco</name>
    <dbReference type="NCBI Taxonomy" id="4097"/>
    <lineage>
        <taxon>Eukaryota</taxon>
        <taxon>Viridiplantae</taxon>
        <taxon>Streptophyta</taxon>
        <taxon>Embryophyta</taxon>
        <taxon>Tracheophyta</taxon>
        <taxon>Spermatophyta</taxon>
        <taxon>Magnoliopsida</taxon>
        <taxon>eudicotyledons</taxon>
        <taxon>Gunneridae</taxon>
        <taxon>Pentapetalae</taxon>
        <taxon>asterids</taxon>
        <taxon>lamiids</taxon>
        <taxon>Solanales</taxon>
        <taxon>Solanaceae</taxon>
        <taxon>Nicotianoideae</taxon>
        <taxon>Nicotianeae</taxon>
        <taxon>Nicotiana</taxon>
    </lineage>
</organism>
<dbReference type="InterPro" id="IPR008972">
    <property type="entry name" value="Cupredoxin"/>
</dbReference>
<dbReference type="GO" id="GO:0005886">
    <property type="term" value="C:plasma membrane"/>
    <property type="evidence" value="ECO:0000318"/>
    <property type="project" value="GO_Central"/>
</dbReference>
<dbReference type="GO" id="GO:0009055">
    <property type="term" value="F:electron transfer activity"/>
    <property type="evidence" value="ECO:0007669"/>
    <property type="project" value="InterPro"/>
</dbReference>
<reference evidence="6" key="1">
    <citation type="submission" date="2025-08" db="UniProtKB">
        <authorList>
            <consortium name="RefSeq"/>
        </authorList>
    </citation>
    <scope>IDENTIFICATION</scope>
</reference>
<evidence type="ECO:0000256" key="3">
    <source>
        <dbReference type="SAM" id="MobiDB-lite"/>
    </source>
</evidence>
<dbReference type="Gene3D" id="2.60.40.420">
    <property type="entry name" value="Cupredoxins - blue copper proteins"/>
    <property type="match status" value="1"/>
</dbReference>
<dbReference type="OMA" id="MALFRET"/>
<evidence type="ECO:0000256" key="2">
    <source>
        <dbReference type="ARBA" id="ARBA00023180"/>
    </source>
</evidence>
<dbReference type="Pfam" id="PF02298">
    <property type="entry name" value="Cu_bind_like"/>
    <property type="match status" value="1"/>
</dbReference>
<evidence type="ECO:0000256" key="1">
    <source>
        <dbReference type="ARBA" id="ARBA00022723"/>
    </source>
</evidence>
<keyword evidence="4" id="KW-0732">Signal</keyword>
<dbReference type="OrthoDB" id="1933492at2759"/>
<feature type="chain" id="PRO_5010175597" evidence="4">
    <location>
        <begin position="25"/>
        <end position="200"/>
    </location>
</feature>
<dbReference type="InterPro" id="IPR039391">
    <property type="entry name" value="Phytocyanin-like"/>
</dbReference>
<evidence type="ECO:0000256" key="4">
    <source>
        <dbReference type="SAM" id="SignalP"/>
    </source>
</evidence>
<dbReference type="SUPFAM" id="SSF49503">
    <property type="entry name" value="Cupredoxins"/>
    <property type="match status" value="1"/>
</dbReference>
<evidence type="ECO:0000259" key="5">
    <source>
        <dbReference type="PROSITE" id="PS51485"/>
    </source>
</evidence>
<accession>A0A1S4CPE3</accession>
<keyword evidence="2" id="KW-0325">Glycoprotein</keyword>
<dbReference type="STRING" id="4097.A0A1S4CPE3"/>
<dbReference type="FunFam" id="2.60.40.420:FF:000003">
    <property type="entry name" value="Blue copper"/>
    <property type="match status" value="1"/>
</dbReference>
<dbReference type="PANTHER" id="PTHR33021">
    <property type="entry name" value="BLUE COPPER PROTEIN"/>
    <property type="match status" value="1"/>
</dbReference>
<feature type="compositionally biased region" description="Low complexity" evidence="3">
    <location>
        <begin position="129"/>
        <end position="149"/>
    </location>
</feature>
<dbReference type="AlphaFoldDB" id="A0A1S4CPE3"/>
<proteinExistence type="predicted"/>